<evidence type="ECO:0000256" key="5">
    <source>
        <dbReference type="SAM" id="Phobius"/>
    </source>
</evidence>
<feature type="transmembrane region" description="Helical" evidence="5">
    <location>
        <begin position="374"/>
        <end position="397"/>
    </location>
</feature>
<comment type="caution">
    <text evidence="7">The sequence shown here is derived from an EMBL/GenBank/DDBJ whole genome shotgun (WGS) entry which is preliminary data.</text>
</comment>
<evidence type="ECO:0000256" key="4">
    <source>
        <dbReference type="ARBA" id="ARBA00023136"/>
    </source>
</evidence>
<dbReference type="InterPro" id="IPR020846">
    <property type="entry name" value="MFS_dom"/>
</dbReference>
<reference evidence="7" key="1">
    <citation type="submission" date="2022-08" db="EMBL/GenBank/DDBJ databases">
        <authorList>
            <person name="Deng Y."/>
            <person name="Han X.-F."/>
            <person name="Zhang Y.-Q."/>
        </authorList>
    </citation>
    <scope>NUCLEOTIDE SEQUENCE</scope>
    <source>
        <strain evidence="7">CPCC 203407</strain>
    </source>
</reference>
<dbReference type="EMBL" id="JANLCK010000004">
    <property type="protein sequence ID" value="MCS5726147.1"/>
    <property type="molecule type" value="Genomic_DNA"/>
</dbReference>
<feature type="transmembrane region" description="Helical" evidence="5">
    <location>
        <begin position="174"/>
        <end position="195"/>
    </location>
</feature>
<feature type="transmembrane region" description="Helical" evidence="5">
    <location>
        <begin position="141"/>
        <end position="162"/>
    </location>
</feature>
<keyword evidence="8" id="KW-1185">Reference proteome</keyword>
<evidence type="ECO:0000256" key="3">
    <source>
        <dbReference type="ARBA" id="ARBA00022989"/>
    </source>
</evidence>
<feature type="transmembrane region" description="Helical" evidence="5">
    <location>
        <begin position="220"/>
        <end position="239"/>
    </location>
</feature>
<dbReference type="GO" id="GO:0022857">
    <property type="term" value="F:transmembrane transporter activity"/>
    <property type="evidence" value="ECO:0007669"/>
    <property type="project" value="InterPro"/>
</dbReference>
<evidence type="ECO:0000256" key="2">
    <source>
        <dbReference type="ARBA" id="ARBA00022692"/>
    </source>
</evidence>
<feature type="transmembrane region" description="Helical" evidence="5">
    <location>
        <begin position="259"/>
        <end position="280"/>
    </location>
</feature>
<dbReference type="Pfam" id="PF07690">
    <property type="entry name" value="MFS_1"/>
    <property type="match status" value="1"/>
</dbReference>
<feature type="transmembrane region" description="Helical" evidence="5">
    <location>
        <begin position="82"/>
        <end position="101"/>
    </location>
</feature>
<feature type="transmembrane region" description="Helical" evidence="5">
    <location>
        <begin position="345"/>
        <end position="368"/>
    </location>
</feature>
<dbReference type="RefSeq" id="WP_259527147.1">
    <property type="nucleotide sequence ID" value="NZ_JANLCK010000004.1"/>
</dbReference>
<evidence type="ECO:0000313" key="8">
    <source>
        <dbReference type="Proteomes" id="UP001165587"/>
    </source>
</evidence>
<dbReference type="InterPro" id="IPR052524">
    <property type="entry name" value="MFS_Cyanate_Porter"/>
</dbReference>
<keyword evidence="3 5" id="KW-1133">Transmembrane helix</keyword>
<evidence type="ECO:0000259" key="6">
    <source>
        <dbReference type="PROSITE" id="PS50850"/>
    </source>
</evidence>
<feature type="transmembrane region" description="Helical" evidence="5">
    <location>
        <begin position="312"/>
        <end position="333"/>
    </location>
</feature>
<proteinExistence type="predicted"/>
<feature type="domain" description="Major facilitator superfamily (MFS) profile" evidence="6">
    <location>
        <begin position="19"/>
        <end position="402"/>
    </location>
</feature>
<feature type="transmembrane region" description="Helical" evidence="5">
    <location>
        <begin position="107"/>
        <end position="129"/>
    </location>
</feature>
<keyword evidence="4 5" id="KW-0472">Membrane</keyword>
<dbReference type="AlphaFoldDB" id="A0AA41XDF6"/>
<dbReference type="InterPro" id="IPR011701">
    <property type="entry name" value="MFS"/>
</dbReference>
<organism evidence="7 8">
    <name type="scientific">Herbiconiux oxytropis</name>
    <dbReference type="NCBI Taxonomy" id="2970915"/>
    <lineage>
        <taxon>Bacteria</taxon>
        <taxon>Bacillati</taxon>
        <taxon>Actinomycetota</taxon>
        <taxon>Actinomycetes</taxon>
        <taxon>Micrococcales</taxon>
        <taxon>Microbacteriaceae</taxon>
        <taxon>Herbiconiux</taxon>
    </lineage>
</organism>
<gene>
    <name evidence="7" type="ORF">N1028_09605</name>
</gene>
<protein>
    <submittedName>
        <fullName evidence="7">MFS transporter</fullName>
    </submittedName>
</protein>
<sequence>MSGSGPRPAAPAPLWRGRALALITIVLVALNLRTAVAALSPIFDEIAVDIPLGSVGIGLLGMLPPLCFAAVGPFAPALHRRFGLEPVVVGALVVMLAGHLLRAAGDSYAVLAMASAVTFAGMGVANVLLPPLVKTYFPDRIGLVTSVYATTMALGATIPPLVAVQVADGAGWRIAVGVWSVLALFALVPLVTLAARARGRRAPVDEPQPRALGGVWRSPLAWSLMLVFGLTGINSYAMFTWLPAVLVDVSGVSAGQAGALLSLYSVTGLPASLVVPVLAVRLKKVSWLVAAGVASYIVGYGGLLLAPGAGIVWLWVTLAGLGALLFPLALVLINLRTRTHEGAVALSSFVQSLGYALSATGPLLVGVLHELTGAWTAPLLLLVASAVGMGFAGIVVARPRMLEDHRPRR</sequence>
<keyword evidence="2 5" id="KW-0812">Transmembrane</keyword>
<dbReference type="SUPFAM" id="SSF103473">
    <property type="entry name" value="MFS general substrate transporter"/>
    <property type="match status" value="1"/>
</dbReference>
<evidence type="ECO:0000313" key="7">
    <source>
        <dbReference type="EMBL" id="MCS5726147.1"/>
    </source>
</evidence>
<evidence type="ECO:0000256" key="1">
    <source>
        <dbReference type="ARBA" id="ARBA00004651"/>
    </source>
</evidence>
<comment type="subcellular location">
    <subcellularLocation>
        <location evidence="1">Cell membrane</location>
        <topology evidence="1">Multi-pass membrane protein</topology>
    </subcellularLocation>
</comment>
<dbReference type="InterPro" id="IPR036259">
    <property type="entry name" value="MFS_trans_sf"/>
</dbReference>
<dbReference type="Proteomes" id="UP001165587">
    <property type="component" value="Unassembled WGS sequence"/>
</dbReference>
<feature type="transmembrane region" description="Helical" evidence="5">
    <location>
        <begin position="54"/>
        <end position="75"/>
    </location>
</feature>
<dbReference type="Gene3D" id="1.20.1250.20">
    <property type="entry name" value="MFS general substrate transporter like domains"/>
    <property type="match status" value="2"/>
</dbReference>
<dbReference type="PROSITE" id="PS50850">
    <property type="entry name" value="MFS"/>
    <property type="match status" value="1"/>
</dbReference>
<name>A0AA41XDF6_9MICO</name>
<feature type="transmembrane region" description="Helical" evidence="5">
    <location>
        <begin position="287"/>
        <end position="306"/>
    </location>
</feature>
<dbReference type="PANTHER" id="PTHR23523">
    <property type="match status" value="1"/>
</dbReference>
<accession>A0AA41XDF6</accession>
<dbReference type="GO" id="GO:0005886">
    <property type="term" value="C:plasma membrane"/>
    <property type="evidence" value="ECO:0007669"/>
    <property type="project" value="UniProtKB-SubCell"/>
</dbReference>
<dbReference type="PANTHER" id="PTHR23523:SF2">
    <property type="entry name" value="2-NITROIMIDAZOLE TRANSPORTER"/>
    <property type="match status" value="1"/>
</dbReference>